<dbReference type="EMBL" id="UINC01007107">
    <property type="protein sequence ID" value="SVA31451.1"/>
    <property type="molecule type" value="Genomic_DNA"/>
</dbReference>
<keyword evidence="6" id="KW-0067">ATP-binding</keyword>
<dbReference type="InterPro" id="IPR020568">
    <property type="entry name" value="Ribosomal_Su5_D2-typ_SF"/>
</dbReference>
<feature type="domain" description="GHMP kinase N-terminal" evidence="8">
    <location>
        <begin position="68"/>
        <end position="139"/>
    </location>
</feature>
<dbReference type="PANTHER" id="PTHR43527">
    <property type="entry name" value="4-DIPHOSPHOCYTIDYL-2-C-METHYL-D-ERYTHRITOL KINASE, CHLOROPLASTIC"/>
    <property type="match status" value="1"/>
</dbReference>
<dbReference type="Gene3D" id="3.30.230.10">
    <property type="match status" value="1"/>
</dbReference>
<evidence type="ECO:0000256" key="4">
    <source>
        <dbReference type="ARBA" id="ARBA00022741"/>
    </source>
</evidence>
<dbReference type="Gene3D" id="3.30.70.890">
    <property type="entry name" value="GHMP kinase, C-terminal domain"/>
    <property type="match status" value="1"/>
</dbReference>
<evidence type="ECO:0000256" key="5">
    <source>
        <dbReference type="ARBA" id="ARBA00022777"/>
    </source>
</evidence>
<dbReference type="PANTHER" id="PTHR43527:SF2">
    <property type="entry name" value="4-DIPHOSPHOCYTIDYL-2-C-METHYL-D-ERYTHRITOL KINASE, CHLOROPLASTIC"/>
    <property type="match status" value="1"/>
</dbReference>
<feature type="domain" description="GHMP kinase C-terminal" evidence="9">
    <location>
        <begin position="208"/>
        <end position="271"/>
    </location>
</feature>
<name>A0A381UUP0_9ZZZZ</name>
<dbReference type="SUPFAM" id="SSF55060">
    <property type="entry name" value="GHMP Kinase, C-terminal domain"/>
    <property type="match status" value="1"/>
</dbReference>
<evidence type="ECO:0000256" key="6">
    <source>
        <dbReference type="ARBA" id="ARBA00022840"/>
    </source>
</evidence>
<dbReference type="InterPro" id="IPR036554">
    <property type="entry name" value="GHMP_kinase_C_sf"/>
</dbReference>
<comment type="similarity">
    <text evidence="1">Belongs to the GHMP kinase family. IspE subfamily.</text>
</comment>
<sequence>MRYYKIKSYAKINISLGVLDRLKFKSHKIESLFSFIYLHDEIFIKKINNKNHKIIFYGKFSKGISKNNTISNLLKLLEKKLCGQKYSIKVNKKIPQKSGMGGGSMNASSLLKFLIINQKLNLSSKEIIKISSKIGSDVVIGMQKKTSILYGNGKLKNLNNKINLYTLLVRPNFGCSTKAIYNNVKSFSKPIFKINKRTSINYKFLSNLRNDLEEPAFRKYPVLKKLKIFMEKLDKILFVNMTGSGSTIVGYFTTEKTALNAIKILNKKYKNYWCILSKTI</sequence>
<dbReference type="SUPFAM" id="SSF54211">
    <property type="entry name" value="Ribosomal protein S5 domain 2-like"/>
    <property type="match status" value="1"/>
</dbReference>
<dbReference type="InterPro" id="IPR006204">
    <property type="entry name" value="GHMP_kinase_N_dom"/>
</dbReference>
<dbReference type="InterPro" id="IPR014721">
    <property type="entry name" value="Ribsml_uS5_D2-typ_fold_subgr"/>
</dbReference>
<dbReference type="GO" id="GO:0050515">
    <property type="term" value="F:4-(cytidine 5'-diphospho)-2-C-methyl-D-erythritol kinase activity"/>
    <property type="evidence" value="ECO:0007669"/>
    <property type="project" value="UniProtKB-EC"/>
</dbReference>
<protein>
    <recommendedName>
        <fullName evidence="2">4-(cytidine 5'-diphospho)-2-C-methyl-D-erythritol kinase</fullName>
        <ecNumber evidence="2">2.7.1.148</ecNumber>
    </recommendedName>
    <alternativeName>
        <fullName evidence="7">4-(cytidine-5'-diphospho)-2-C-methyl-D-erythritol kinase</fullName>
    </alternativeName>
</protein>
<accession>A0A381UUP0</accession>
<keyword evidence="4" id="KW-0547">Nucleotide-binding</keyword>
<evidence type="ECO:0000256" key="1">
    <source>
        <dbReference type="ARBA" id="ARBA00009684"/>
    </source>
</evidence>
<dbReference type="HAMAP" id="MF_00061">
    <property type="entry name" value="IspE"/>
    <property type="match status" value="1"/>
</dbReference>
<evidence type="ECO:0000256" key="7">
    <source>
        <dbReference type="ARBA" id="ARBA00032554"/>
    </source>
</evidence>
<dbReference type="EC" id="2.7.1.148" evidence="2"/>
<evidence type="ECO:0000259" key="9">
    <source>
        <dbReference type="Pfam" id="PF08544"/>
    </source>
</evidence>
<reference evidence="10" key="1">
    <citation type="submission" date="2018-05" db="EMBL/GenBank/DDBJ databases">
        <authorList>
            <person name="Lanie J.A."/>
            <person name="Ng W.-L."/>
            <person name="Kazmierczak K.M."/>
            <person name="Andrzejewski T.M."/>
            <person name="Davidsen T.M."/>
            <person name="Wayne K.J."/>
            <person name="Tettelin H."/>
            <person name="Glass J.I."/>
            <person name="Rusch D."/>
            <person name="Podicherti R."/>
            <person name="Tsui H.-C.T."/>
            <person name="Winkler M.E."/>
        </authorList>
    </citation>
    <scope>NUCLEOTIDE SEQUENCE</scope>
</reference>
<dbReference type="GO" id="GO:0016114">
    <property type="term" value="P:terpenoid biosynthetic process"/>
    <property type="evidence" value="ECO:0007669"/>
    <property type="project" value="InterPro"/>
</dbReference>
<keyword evidence="3" id="KW-0808">Transferase</keyword>
<dbReference type="AlphaFoldDB" id="A0A381UUP0"/>
<proteinExistence type="inferred from homology"/>
<evidence type="ECO:0000256" key="3">
    <source>
        <dbReference type="ARBA" id="ARBA00022679"/>
    </source>
</evidence>
<gene>
    <name evidence="10" type="ORF">METZ01_LOCUS84305</name>
</gene>
<evidence type="ECO:0000313" key="10">
    <source>
        <dbReference type="EMBL" id="SVA31451.1"/>
    </source>
</evidence>
<dbReference type="Pfam" id="PF00288">
    <property type="entry name" value="GHMP_kinases_N"/>
    <property type="match status" value="1"/>
</dbReference>
<organism evidence="10">
    <name type="scientific">marine metagenome</name>
    <dbReference type="NCBI Taxonomy" id="408172"/>
    <lineage>
        <taxon>unclassified sequences</taxon>
        <taxon>metagenomes</taxon>
        <taxon>ecological metagenomes</taxon>
    </lineage>
</organism>
<keyword evidence="5" id="KW-0418">Kinase</keyword>
<evidence type="ECO:0000259" key="8">
    <source>
        <dbReference type="Pfam" id="PF00288"/>
    </source>
</evidence>
<evidence type="ECO:0000256" key="2">
    <source>
        <dbReference type="ARBA" id="ARBA00012052"/>
    </source>
</evidence>
<dbReference type="InterPro" id="IPR004424">
    <property type="entry name" value="IspE"/>
</dbReference>
<dbReference type="InterPro" id="IPR013750">
    <property type="entry name" value="GHMP_kinase_C_dom"/>
</dbReference>
<dbReference type="Pfam" id="PF08544">
    <property type="entry name" value="GHMP_kinases_C"/>
    <property type="match status" value="1"/>
</dbReference>
<dbReference type="PIRSF" id="PIRSF010376">
    <property type="entry name" value="IspE"/>
    <property type="match status" value="1"/>
</dbReference>
<dbReference type="GO" id="GO:0005524">
    <property type="term" value="F:ATP binding"/>
    <property type="evidence" value="ECO:0007669"/>
    <property type="project" value="UniProtKB-KW"/>
</dbReference>